<evidence type="ECO:0000256" key="4">
    <source>
        <dbReference type="ARBA" id="ARBA00029447"/>
    </source>
</evidence>
<comment type="subcellular location">
    <subcellularLocation>
        <location evidence="1">Cell inner membrane</location>
        <topology evidence="1">Multi-pass membrane protein</topology>
    </subcellularLocation>
</comment>
<dbReference type="SUPFAM" id="SSF103190">
    <property type="entry name" value="Sensory domain-like"/>
    <property type="match status" value="1"/>
</dbReference>
<comment type="caution">
    <text evidence="10">The sequence shown here is derived from an EMBL/GenBank/DDBJ whole genome shotgun (WGS) entry which is preliminary data.</text>
</comment>
<feature type="domain" description="T-SNARE coiled-coil homology" evidence="8">
    <location>
        <begin position="554"/>
        <end position="616"/>
    </location>
</feature>
<dbReference type="Gene3D" id="3.30.450.20">
    <property type="entry name" value="PAS domain"/>
    <property type="match status" value="1"/>
</dbReference>
<dbReference type="PROSITE" id="PS50192">
    <property type="entry name" value="T_SNARE"/>
    <property type="match status" value="1"/>
</dbReference>
<evidence type="ECO:0000259" key="9">
    <source>
        <dbReference type="PROSITE" id="PS50885"/>
    </source>
</evidence>
<dbReference type="InterPro" id="IPR000727">
    <property type="entry name" value="T_SNARE_dom"/>
</dbReference>
<dbReference type="InterPro" id="IPR003660">
    <property type="entry name" value="HAMP_dom"/>
</dbReference>
<keyword evidence="11" id="KW-1185">Reference proteome</keyword>
<dbReference type="GO" id="GO:0006935">
    <property type="term" value="P:chemotaxis"/>
    <property type="evidence" value="ECO:0007669"/>
    <property type="project" value="InterPro"/>
</dbReference>
<dbReference type="AlphaFoldDB" id="A0A176ZFP5"/>
<dbReference type="Gene3D" id="1.10.287.950">
    <property type="entry name" value="Methyl-accepting chemotaxis protein"/>
    <property type="match status" value="1"/>
</dbReference>
<dbReference type="InterPro" id="IPR029150">
    <property type="entry name" value="dCache_3"/>
</dbReference>
<evidence type="ECO:0000256" key="5">
    <source>
        <dbReference type="PROSITE-ProRule" id="PRU00284"/>
    </source>
</evidence>
<dbReference type="Pfam" id="PF14827">
    <property type="entry name" value="dCache_3"/>
    <property type="match status" value="1"/>
</dbReference>
<evidence type="ECO:0000313" key="10">
    <source>
        <dbReference type="EMBL" id="OAF19297.1"/>
    </source>
</evidence>
<dbReference type="RefSeq" id="WP_063676825.1">
    <property type="nucleotide sequence ID" value="NZ_LSEF01000025.1"/>
</dbReference>
<feature type="domain" description="Methyl-accepting transducer" evidence="7">
    <location>
        <begin position="395"/>
        <end position="638"/>
    </location>
</feature>
<dbReference type="InterPro" id="IPR004089">
    <property type="entry name" value="MCPsignal_dom"/>
</dbReference>
<dbReference type="CDD" id="cd06225">
    <property type="entry name" value="HAMP"/>
    <property type="match status" value="1"/>
</dbReference>
<evidence type="ECO:0000256" key="3">
    <source>
        <dbReference type="ARBA" id="ARBA00023224"/>
    </source>
</evidence>
<dbReference type="Proteomes" id="UP000077173">
    <property type="component" value="Unassembled WGS sequence"/>
</dbReference>
<name>A0A176ZFP5_9BRAD</name>
<dbReference type="Pfam" id="PF00015">
    <property type="entry name" value="MCPsignal"/>
    <property type="match status" value="1"/>
</dbReference>
<dbReference type="GO" id="GO:0007165">
    <property type="term" value="P:signal transduction"/>
    <property type="evidence" value="ECO:0007669"/>
    <property type="project" value="UniProtKB-KW"/>
</dbReference>
<dbReference type="Gene3D" id="6.10.340.10">
    <property type="match status" value="1"/>
</dbReference>
<evidence type="ECO:0000259" key="7">
    <source>
        <dbReference type="PROSITE" id="PS50111"/>
    </source>
</evidence>
<dbReference type="PANTHER" id="PTHR32089">
    <property type="entry name" value="METHYL-ACCEPTING CHEMOTAXIS PROTEIN MCPB"/>
    <property type="match status" value="1"/>
</dbReference>
<keyword evidence="6" id="KW-0812">Transmembrane</keyword>
<dbReference type="InterPro" id="IPR029151">
    <property type="entry name" value="Sensor-like_sf"/>
</dbReference>
<dbReference type="SMART" id="SM00283">
    <property type="entry name" value="MA"/>
    <property type="match status" value="1"/>
</dbReference>
<keyword evidence="3 5" id="KW-0807">Transducer</keyword>
<dbReference type="InterPro" id="IPR004090">
    <property type="entry name" value="Chemotax_Me-accpt_rcpt"/>
</dbReference>
<protein>
    <submittedName>
        <fullName evidence="10">Chemotaxis protein</fullName>
    </submittedName>
</protein>
<feature type="transmembrane region" description="Helical" evidence="6">
    <location>
        <begin position="286"/>
        <end position="306"/>
    </location>
</feature>
<keyword evidence="2" id="KW-0997">Cell inner membrane</keyword>
<evidence type="ECO:0000313" key="11">
    <source>
        <dbReference type="Proteomes" id="UP000077173"/>
    </source>
</evidence>
<dbReference type="PRINTS" id="PR00260">
    <property type="entry name" value="CHEMTRNSDUCR"/>
</dbReference>
<dbReference type="EMBL" id="LSEF01000025">
    <property type="protein sequence ID" value="OAF19297.1"/>
    <property type="molecule type" value="Genomic_DNA"/>
</dbReference>
<organism evidence="10 11">
    <name type="scientific">Bradyrhizobium neotropicale</name>
    <dbReference type="NCBI Taxonomy" id="1497615"/>
    <lineage>
        <taxon>Bacteria</taxon>
        <taxon>Pseudomonadati</taxon>
        <taxon>Pseudomonadota</taxon>
        <taxon>Alphaproteobacteria</taxon>
        <taxon>Hyphomicrobiales</taxon>
        <taxon>Nitrobacteraceae</taxon>
        <taxon>Bradyrhizobium</taxon>
    </lineage>
</organism>
<dbReference type="SMART" id="SM00304">
    <property type="entry name" value="HAMP"/>
    <property type="match status" value="1"/>
</dbReference>
<comment type="similarity">
    <text evidence="4">Belongs to the methyl-accepting chemotaxis (MCP) protein family.</text>
</comment>
<keyword evidence="6" id="KW-1133">Transmembrane helix</keyword>
<gene>
    <name evidence="10" type="ORF">AXW67_36510</name>
</gene>
<dbReference type="PANTHER" id="PTHR32089:SF112">
    <property type="entry name" value="LYSOZYME-LIKE PROTEIN-RELATED"/>
    <property type="match status" value="1"/>
</dbReference>
<sequence length="658" mass="69541">MKSPFRNVGLRMQITLALATASAGTAVVVLMGVLWIIHGIVNRADERELRSHYDALQSRLTQESRRAAAMSAVVASIPQIREAMSRDDRTTLLGYFGAGFDDLKKVYEVEQFQFHKAPATSFLRVHQPQKFGDDLSSFRKTVVETNTQGKTVLGLEGGVAGLGIRGVVPVLHAEKQVGSVEFGLSFGQQFFENFKKSRGVDSVFHLADKDSFATFGGTLGQKTFYSQGEYRDAAKGQFLLRKGELGATPVAALLGPIVDFSGKPIGAVEIVMDNSSYVSAITDAQLMATAAATVAILIACIAGLLISGSISRPILTLTEAMRKLAAGTHDIELPDCEGRNEVGRMAQAVNVFKENAIKVAGIRSEQERMKREAETEKRVAMASLADRFEASVQGVAETVSNSAGSMKSTAQSMSGTATSAKQQSLAVTHASQETSASVQTVAAAAEELSSSITEITRQVAQASQIVGRASQERERTNTRVQGLASAAQKIGEIVELINNIASQTNLLALNATIEAARAGESGRGFAVVASEVKALATQTAKATDEIGQQVSVIQQETKQAVEAIQVICATISEVSEISASIANAVSEQGAATQEIAQSVQRAAAGTDQVTNDISVVTAAVSDAGAAAEQVVSSADQVATQAEVLRREVRQFLVSIRAA</sequence>
<proteinExistence type="inferred from homology"/>
<dbReference type="GO" id="GO:0005886">
    <property type="term" value="C:plasma membrane"/>
    <property type="evidence" value="ECO:0007669"/>
    <property type="project" value="UniProtKB-SubCell"/>
</dbReference>
<accession>A0A176ZFP5</accession>
<evidence type="ECO:0000256" key="2">
    <source>
        <dbReference type="ARBA" id="ARBA00022519"/>
    </source>
</evidence>
<evidence type="ECO:0000256" key="1">
    <source>
        <dbReference type="ARBA" id="ARBA00004429"/>
    </source>
</evidence>
<dbReference type="PROSITE" id="PS50111">
    <property type="entry name" value="CHEMOTAXIS_TRANSDUC_2"/>
    <property type="match status" value="1"/>
</dbReference>
<dbReference type="PROSITE" id="PS50885">
    <property type="entry name" value="HAMP"/>
    <property type="match status" value="1"/>
</dbReference>
<feature type="domain" description="HAMP" evidence="9">
    <location>
        <begin position="308"/>
        <end position="361"/>
    </location>
</feature>
<keyword evidence="6" id="KW-0472">Membrane</keyword>
<feature type="transmembrane region" description="Helical" evidence="6">
    <location>
        <begin position="12"/>
        <end position="37"/>
    </location>
</feature>
<dbReference type="Pfam" id="PF00672">
    <property type="entry name" value="HAMP"/>
    <property type="match status" value="1"/>
</dbReference>
<evidence type="ECO:0000259" key="8">
    <source>
        <dbReference type="PROSITE" id="PS50192"/>
    </source>
</evidence>
<keyword evidence="2" id="KW-1003">Cell membrane</keyword>
<evidence type="ECO:0000256" key="6">
    <source>
        <dbReference type="SAM" id="Phobius"/>
    </source>
</evidence>
<dbReference type="SUPFAM" id="SSF58104">
    <property type="entry name" value="Methyl-accepting chemotaxis protein (MCP) signaling domain"/>
    <property type="match status" value="1"/>
</dbReference>
<dbReference type="GO" id="GO:0004888">
    <property type="term" value="F:transmembrane signaling receptor activity"/>
    <property type="evidence" value="ECO:0007669"/>
    <property type="project" value="InterPro"/>
</dbReference>
<reference evidence="10 11" key="1">
    <citation type="submission" date="2016-02" db="EMBL/GenBank/DDBJ databases">
        <title>Draft genome sequence of the strain BR 10247T Bradyrhizobium neotropicale isolated from nodules of Centrolobium paraense.</title>
        <authorList>
            <person name="Simoes-Araujo J.L."/>
            <person name="Barauna A.C."/>
            <person name="Silva K."/>
            <person name="Zilli J.E."/>
        </authorList>
    </citation>
    <scope>NUCLEOTIDE SEQUENCE [LARGE SCALE GENOMIC DNA]</scope>
    <source>
        <strain evidence="10 11">BR 10247</strain>
    </source>
</reference>